<protein>
    <recommendedName>
        <fullName evidence="3">RES domain-containing protein</fullName>
    </recommendedName>
</protein>
<evidence type="ECO:0008006" key="3">
    <source>
        <dbReference type="Google" id="ProtNLM"/>
    </source>
</evidence>
<keyword evidence="2" id="KW-1185">Reference proteome</keyword>
<reference evidence="1 2" key="1">
    <citation type="submission" date="2015-11" db="EMBL/GenBank/DDBJ databases">
        <title>Expanding the genomic diversity of Burkholderia species for the development of highly accurate diagnostics.</title>
        <authorList>
            <person name="Sahl J."/>
            <person name="Keim P."/>
            <person name="Wagner D."/>
        </authorList>
    </citation>
    <scope>NUCLEOTIDE SEQUENCE [LARGE SCALE GENOMIC DNA]</scope>
    <source>
        <strain evidence="1 2">MSMB1808WGS</strain>
    </source>
</reference>
<sequence>MWHGGRRWTERPAVQPPKQGRYECGPGIYLTNQYERAKHKYARGNGVTTLVSLKSDIAWLERKALPLQDMQEYIRQTRGFRKRDLLLAELDDSASRLGRELIPASYLVNLCVNNDVLSGSQGVSLAAWLVEQGIDASLHTVNLAEQWVIVFNPLVIEHYRAVPAALVSLEQYNLPLVNLPAQQ</sequence>
<accession>A0AAW3MUG9</accession>
<evidence type="ECO:0000313" key="2">
    <source>
        <dbReference type="Proteomes" id="UP000056453"/>
    </source>
</evidence>
<evidence type="ECO:0000313" key="1">
    <source>
        <dbReference type="EMBL" id="KVP98394.1"/>
    </source>
</evidence>
<gene>
    <name evidence="1" type="ORF">WJ96_07690</name>
</gene>
<name>A0AAW3MUG9_9BURK</name>
<dbReference type="EMBL" id="LPBJ01000047">
    <property type="protein sequence ID" value="KVP98394.1"/>
    <property type="molecule type" value="Genomic_DNA"/>
</dbReference>
<comment type="caution">
    <text evidence="1">The sequence shown here is derived from an EMBL/GenBank/DDBJ whole genome shotgun (WGS) entry which is preliminary data.</text>
</comment>
<organism evidence="1 2">
    <name type="scientific">Burkholderia ubonensis</name>
    <dbReference type="NCBI Taxonomy" id="101571"/>
    <lineage>
        <taxon>Bacteria</taxon>
        <taxon>Pseudomonadati</taxon>
        <taxon>Pseudomonadota</taxon>
        <taxon>Betaproteobacteria</taxon>
        <taxon>Burkholderiales</taxon>
        <taxon>Burkholderiaceae</taxon>
        <taxon>Burkholderia</taxon>
        <taxon>Burkholderia cepacia complex</taxon>
    </lineage>
</organism>
<dbReference type="Proteomes" id="UP000056453">
    <property type="component" value="Unassembled WGS sequence"/>
</dbReference>
<dbReference type="AlphaFoldDB" id="A0AAW3MUG9"/>
<proteinExistence type="predicted"/>